<feature type="region of interest" description="Disordered" evidence="1">
    <location>
        <begin position="218"/>
        <end position="257"/>
    </location>
</feature>
<keyword evidence="2" id="KW-0732">Signal</keyword>
<dbReference type="EMBL" id="PUHQ01000132">
    <property type="protein sequence ID" value="KAG0655000.1"/>
    <property type="molecule type" value="Genomic_DNA"/>
</dbReference>
<dbReference type="Proteomes" id="UP000777482">
    <property type="component" value="Unassembled WGS sequence"/>
</dbReference>
<name>A0A9P6VVL0_RHOMI</name>
<accession>A0A9P6VVL0</accession>
<reference evidence="3 4" key="1">
    <citation type="submission" date="2020-11" db="EMBL/GenBank/DDBJ databases">
        <title>Kefir isolates.</title>
        <authorList>
            <person name="Marcisauskas S."/>
            <person name="Kim Y."/>
            <person name="Blasche S."/>
        </authorList>
    </citation>
    <scope>NUCLEOTIDE SEQUENCE [LARGE SCALE GENOMIC DNA]</scope>
    <source>
        <strain evidence="3 4">KR</strain>
    </source>
</reference>
<feature type="compositionally biased region" description="Basic and acidic residues" evidence="1">
    <location>
        <begin position="227"/>
        <end position="257"/>
    </location>
</feature>
<organism evidence="3 4">
    <name type="scientific">Rhodotorula mucilaginosa</name>
    <name type="common">Yeast</name>
    <name type="synonym">Rhodotorula rubra</name>
    <dbReference type="NCBI Taxonomy" id="5537"/>
    <lineage>
        <taxon>Eukaryota</taxon>
        <taxon>Fungi</taxon>
        <taxon>Dikarya</taxon>
        <taxon>Basidiomycota</taxon>
        <taxon>Pucciniomycotina</taxon>
        <taxon>Microbotryomycetes</taxon>
        <taxon>Sporidiobolales</taxon>
        <taxon>Sporidiobolaceae</taxon>
        <taxon>Rhodotorula</taxon>
    </lineage>
</organism>
<protein>
    <recommendedName>
        <fullName evidence="5">Secreted protein</fullName>
    </recommendedName>
</protein>
<evidence type="ECO:0000256" key="2">
    <source>
        <dbReference type="SAM" id="SignalP"/>
    </source>
</evidence>
<feature type="region of interest" description="Disordered" evidence="1">
    <location>
        <begin position="182"/>
        <end position="202"/>
    </location>
</feature>
<feature type="signal peptide" evidence="2">
    <location>
        <begin position="1"/>
        <end position="25"/>
    </location>
</feature>
<evidence type="ECO:0000313" key="4">
    <source>
        <dbReference type="Proteomes" id="UP000777482"/>
    </source>
</evidence>
<evidence type="ECO:0000256" key="1">
    <source>
        <dbReference type="SAM" id="MobiDB-lite"/>
    </source>
</evidence>
<comment type="caution">
    <text evidence="3">The sequence shown here is derived from an EMBL/GenBank/DDBJ whole genome shotgun (WGS) entry which is preliminary data.</text>
</comment>
<dbReference type="OrthoDB" id="10572237at2759"/>
<evidence type="ECO:0008006" key="5">
    <source>
        <dbReference type="Google" id="ProtNLM"/>
    </source>
</evidence>
<proteinExistence type="predicted"/>
<dbReference type="AlphaFoldDB" id="A0A9P6VVL0"/>
<feature type="chain" id="PRO_5040213268" description="Secreted protein" evidence="2">
    <location>
        <begin position="26"/>
        <end position="257"/>
    </location>
</feature>
<keyword evidence="4" id="KW-1185">Reference proteome</keyword>
<sequence>MWALVALRFIVPLLLVLSIPTTTNAAVIPFDNNGGSSGSFSASHGMMCRPRLSGLVQQIRKSGDHGVQAVRLPPRSNIADSDLAYEWFIEATAEPGVYSIASATAPEPCSDEPGTPLRSRRQHAFFEEEDLEQDGATPHPGCVPAHLFRIVCQSCEPHEDSASGCLIQSVFTDRCVELVLPDSANPPSPGRGSNNPDEVYDAGSVVRPHLGWADCSLDNLSGGGGGGRDKLPWTRSGKRDQPDAARKLERQLWDIAP</sequence>
<evidence type="ECO:0000313" key="3">
    <source>
        <dbReference type="EMBL" id="KAG0655000.1"/>
    </source>
</evidence>
<gene>
    <name evidence="3" type="ORF">C6P46_001289</name>
</gene>